<dbReference type="EMBL" id="CAUJNA010000655">
    <property type="protein sequence ID" value="CAJ1379735.1"/>
    <property type="molecule type" value="Genomic_DNA"/>
</dbReference>
<evidence type="ECO:0000313" key="1">
    <source>
        <dbReference type="EMBL" id="CAJ1379735.1"/>
    </source>
</evidence>
<organism evidence="1 2">
    <name type="scientific">Effrenium voratum</name>
    <dbReference type="NCBI Taxonomy" id="2562239"/>
    <lineage>
        <taxon>Eukaryota</taxon>
        <taxon>Sar</taxon>
        <taxon>Alveolata</taxon>
        <taxon>Dinophyceae</taxon>
        <taxon>Suessiales</taxon>
        <taxon>Symbiodiniaceae</taxon>
        <taxon>Effrenium</taxon>
    </lineage>
</organism>
<evidence type="ECO:0000313" key="2">
    <source>
        <dbReference type="Proteomes" id="UP001178507"/>
    </source>
</evidence>
<comment type="caution">
    <text evidence="1">The sequence shown here is derived from an EMBL/GenBank/DDBJ whole genome shotgun (WGS) entry which is preliminary data.</text>
</comment>
<accession>A0AA36I412</accession>
<sequence>MARPYSSPCDKQPRVLKGWLSEADVAHFKHIYRTTVEEALANRKDRMDGNRPIQYYDLLKYMHTCRVRDARLKDIIEKIHHRVEEEFGPGFVIVHDFWSYRAPGSFPAPIMHTDPAFWMTGRHDGFNLWFLLDHRDMAYGIDVLTKEDNEELYACSALGLPHAPPFLFAGSKGKAGGECPAFVHRIPLRMWPMLFEWQNDLAQALGTLCCIFSTWWLQKAVSLSKRLQDALPAWAFRGLLGIFGWLGSIYPLPPLTLKPRHFELQVGDAQVIRQDELHASDQEPLREGQFRLAIGFKFMKSSESSPVTRYLVNGPSATLRRHIRGLKLPPNRPLPDIYRMDEVDMAQDKPGPFSRAVGVPMGAKLGRFIAPEK</sequence>
<name>A0AA36I412_9DINO</name>
<dbReference type="AlphaFoldDB" id="A0AA36I412"/>
<keyword evidence="2" id="KW-1185">Reference proteome</keyword>
<dbReference type="Proteomes" id="UP001178507">
    <property type="component" value="Unassembled WGS sequence"/>
</dbReference>
<dbReference type="SUPFAM" id="SSF51197">
    <property type="entry name" value="Clavaminate synthase-like"/>
    <property type="match status" value="1"/>
</dbReference>
<reference evidence="1" key="1">
    <citation type="submission" date="2023-08" db="EMBL/GenBank/DDBJ databases">
        <authorList>
            <person name="Chen Y."/>
            <person name="Shah S."/>
            <person name="Dougan E. K."/>
            <person name="Thang M."/>
            <person name="Chan C."/>
        </authorList>
    </citation>
    <scope>NUCLEOTIDE SEQUENCE</scope>
</reference>
<gene>
    <name evidence="1" type="ORF">EVOR1521_LOCUS7888</name>
</gene>
<protein>
    <submittedName>
        <fullName evidence="1">Uncharacterized protein</fullName>
    </submittedName>
</protein>
<proteinExistence type="predicted"/>